<dbReference type="Proteomes" id="UP000429644">
    <property type="component" value="Unassembled WGS sequence"/>
</dbReference>
<proteinExistence type="predicted"/>
<accession>A0A7J9UZ01</accession>
<name>A0A7J9UZ01_9MICO</name>
<organism evidence="1 2">
    <name type="scientific">Georgenia ruanii</name>
    <dbReference type="NCBI Taxonomy" id="348442"/>
    <lineage>
        <taxon>Bacteria</taxon>
        <taxon>Bacillati</taxon>
        <taxon>Actinomycetota</taxon>
        <taxon>Actinomycetes</taxon>
        <taxon>Micrococcales</taxon>
        <taxon>Bogoriellaceae</taxon>
        <taxon>Georgenia</taxon>
    </lineage>
</organism>
<dbReference type="OrthoDB" id="3295834at2"/>
<gene>
    <name evidence="1" type="ORF">GB882_14430</name>
</gene>
<reference evidence="1 2" key="1">
    <citation type="submission" date="2019-10" db="EMBL/GenBank/DDBJ databases">
        <title>Georgenia wutianyii sp. nov. and Georgenia yuyongxinii sp. nov. isolated from plateau pika (Ochotona curzoniae) in the Qinghai-Tibet plateau of China.</title>
        <authorList>
            <person name="Tian Z."/>
        </authorList>
    </citation>
    <scope>NUCLEOTIDE SEQUENCE [LARGE SCALE GENOMIC DNA]</scope>
    <source>
        <strain evidence="1 2">JCM 15130</strain>
    </source>
</reference>
<sequence length="136" mass="14712">MISLELARALRAAGLRWRPASGDRFTIDQPGLVGEVFTVAEMSIETHRFPTGTVLGFNGTVEWALDAVTLDQTVWLPREDQLRELLGGTFRSLRREDGAFLVTTAVPGRGAVEHRAPGAADAYARALLELIGPAAI</sequence>
<evidence type="ECO:0000313" key="2">
    <source>
        <dbReference type="Proteomes" id="UP000429644"/>
    </source>
</evidence>
<dbReference type="EMBL" id="WHPD01003113">
    <property type="protein sequence ID" value="MPV89869.1"/>
    <property type="molecule type" value="Genomic_DNA"/>
</dbReference>
<evidence type="ECO:0000313" key="1">
    <source>
        <dbReference type="EMBL" id="MPV89869.1"/>
    </source>
</evidence>
<comment type="caution">
    <text evidence="1">The sequence shown here is derived from an EMBL/GenBank/DDBJ whole genome shotgun (WGS) entry which is preliminary data.</text>
</comment>
<dbReference type="AlphaFoldDB" id="A0A7J9UZ01"/>
<dbReference type="RefSeq" id="WP_152232640.1">
    <property type="nucleotide sequence ID" value="NZ_BAAAOT010000015.1"/>
</dbReference>
<protein>
    <submittedName>
        <fullName evidence="1">Pilus assembly protein CpaE</fullName>
    </submittedName>
</protein>
<keyword evidence="2" id="KW-1185">Reference proteome</keyword>